<protein>
    <submittedName>
        <fullName evidence="10">Pimeloyl-CoA dehydrogenase small subunit</fullName>
    </submittedName>
</protein>
<evidence type="ECO:0000256" key="5">
    <source>
        <dbReference type="ARBA" id="ARBA00023002"/>
    </source>
</evidence>
<comment type="cofactor">
    <cofactor evidence="1 6">
        <name>FAD</name>
        <dbReference type="ChEBI" id="CHEBI:57692"/>
    </cofactor>
</comment>
<dbReference type="CDD" id="cd00567">
    <property type="entry name" value="ACAD"/>
    <property type="match status" value="1"/>
</dbReference>
<evidence type="ECO:0000256" key="1">
    <source>
        <dbReference type="ARBA" id="ARBA00001974"/>
    </source>
</evidence>
<keyword evidence="5 6" id="KW-0560">Oxidoreductase</keyword>
<dbReference type="Gene3D" id="2.40.110.10">
    <property type="entry name" value="Butyryl-CoA Dehydrogenase, subunit A, domain 2"/>
    <property type="match status" value="1"/>
</dbReference>
<dbReference type="InterPro" id="IPR009075">
    <property type="entry name" value="AcylCo_DH/oxidase_C"/>
</dbReference>
<dbReference type="GO" id="GO:0050660">
    <property type="term" value="F:flavin adenine dinucleotide binding"/>
    <property type="evidence" value="ECO:0007669"/>
    <property type="project" value="InterPro"/>
</dbReference>
<proteinExistence type="inferred from homology"/>
<dbReference type="OrthoDB" id="7328575at2"/>
<evidence type="ECO:0000259" key="9">
    <source>
        <dbReference type="Pfam" id="PF02771"/>
    </source>
</evidence>
<comment type="caution">
    <text evidence="10">The sequence shown here is derived from an EMBL/GenBank/DDBJ whole genome shotgun (WGS) entry which is preliminary data.</text>
</comment>
<dbReference type="Pfam" id="PF00441">
    <property type="entry name" value="Acyl-CoA_dh_1"/>
    <property type="match status" value="1"/>
</dbReference>
<accession>A0A1E8Q6J7</accession>
<evidence type="ECO:0000313" key="11">
    <source>
        <dbReference type="Proteomes" id="UP000178953"/>
    </source>
</evidence>
<dbReference type="InterPro" id="IPR009100">
    <property type="entry name" value="AcylCoA_DH/oxidase_NM_dom_sf"/>
</dbReference>
<feature type="domain" description="Acyl-CoA dehydrogenase/oxidase C-terminal" evidence="7">
    <location>
        <begin position="234"/>
        <end position="370"/>
    </location>
</feature>
<dbReference type="Gene3D" id="1.10.540.10">
    <property type="entry name" value="Acyl-CoA dehydrogenase/oxidase, N-terminal domain"/>
    <property type="match status" value="1"/>
</dbReference>
<dbReference type="EMBL" id="MCHX01000025">
    <property type="protein sequence ID" value="OFJ53444.1"/>
    <property type="molecule type" value="Genomic_DNA"/>
</dbReference>
<dbReference type="InterPro" id="IPR013786">
    <property type="entry name" value="AcylCoA_DH/ox_N"/>
</dbReference>
<sequence>MDFTLGDERTMLRDGLTRFLATRYDLAASRTAAKVGAGWQPGIWRSFAEDLGILGAALPEEAGGTGGGPVEVMVIAEALGHALVVEPYVDTAVVAAGLLRRAGGATADGLLEGIAAGTAVVALAAAEEGTGDDWRVPSTTAHRDGGEWVLHGSKMVVTTAPLATHLLVTAHTPAGPSLFLVDPATAGAALTMHRYRTVDDRWAADVVLDGVRVPTDALLGVDGALWPSLERARDEGAAAVCAEAVGCMRKVLADTVAYCAQRHQFGQPISAFQVLQHRMVDMHMEVEQAVAATYLATLHLDADPDARARAVSAAKATIGRAARFVGQNAVQLHGGMGMTEELAIGHYFKRLTTLQYEYGSTDFHVARYARLSRT</sequence>
<evidence type="ECO:0000259" key="8">
    <source>
        <dbReference type="Pfam" id="PF02770"/>
    </source>
</evidence>
<dbReference type="InterPro" id="IPR006091">
    <property type="entry name" value="Acyl-CoA_Oxase/DH_mid-dom"/>
</dbReference>
<dbReference type="RefSeq" id="WP_070353444.1">
    <property type="nucleotide sequence ID" value="NZ_CP043474.1"/>
</dbReference>
<keyword evidence="3 6" id="KW-0285">Flavoprotein</keyword>
<dbReference type="Proteomes" id="UP000178953">
    <property type="component" value="Unassembled WGS sequence"/>
</dbReference>
<organism evidence="10 11">
    <name type="scientific">Mycolicibacterium grossiae</name>
    <dbReference type="NCBI Taxonomy" id="1552759"/>
    <lineage>
        <taxon>Bacteria</taxon>
        <taxon>Bacillati</taxon>
        <taxon>Actinomycetota</taxon>
        <taxon>Actinomycetes</taxon>
        <taxon>Mycobacteriales</taxon>
        <taxon>Mycobacteriaceae</taxon>
        <taxon>Mycolicibacterium</taxon>
    </lineage>
</organism>
<dbReference type="Gene3D" id="1.20.140.10">
    <property type="entry name" value="Butyryl-CoA Dehydrogenase, subunit A, domain 3"/>
    <property type="match status" value="1"/>
</dbReference>
<dbReference type="SUPFAM" id="SSF56645">
    <property type="entry name" value="Acyl-CoA dehydrogenase NM domain-like"/>
    <property type="match status" value="1"/>
</dbReference>
<evidence type="ECO:0000256" key="6">
    <source>
        <dbReference type="RuleBase" id="RU362125"/>
    </source>
</evidence>
<evidence type="ECO:0000313" key="10">
    <source>
        <dbReference type="EMBL" id="OFJ53444.1"/>
    </source>
</evidence>
<feature type="domain" description="Acyl-CoA dehydrogenase/oxidase N-terminal" evidence="9">
    <location>
        <begin position="7"/>
        <end position="103"/>
    </location>
</feature>
<keyword evidence="11" id="KW-1185">Reference proteome</keyword>
<dbReference type="Pfam" id="PF02770">
    <property type="entry name" value="Acyl-CoA_dh_M"/>
    <property type="match status" value="1"/>
</dbReference>
<reference evidence="10 11" key="1">
    <citation type="submission" date="2016-09" db="EMBL/GenBank/DDBJ databases">
        <title>genome sequence of Mycobacterium sp. 739 SCH.</title>
        <authorList>
            <person name="Greninger A.L."/>
            <person name="Qin X."/>
            <person name="Jerome K."/>
            <person name="Vora S."/>
            <person name="Quinn K."/>
        </authorList>
    </citation>
    <scope>NUCLEOTIDE SEQUENCE [LARGE SCALE GENOMIC DNA]</scope>
    <source>
        <strain evidence="10 11">SCH</strain>
    </source>
</reference>
<evidence type="ECO:0000256" key="2">
    <source>
        <dbReference type="ARBA" id="ARBA00009347"/>
    </source>
</evidence>
<feature type="domain" description="Acyl-CoA oxidase/dehydrogenase middle" evidence="8">
    <location>
        <begin position="122"/>
        <end position="209"/>
    </location>
</feature>
<dbReference type="InterPro" id="IPR046373">
    <property type="entry name" value="Acyl-CoA_Oxase/DH_mid-dom_sf"/>
</dbReference>
<evidence type="ECO:0000256" key="3">
    <source>
        <dbReference type="ARBA" id="ARBA00022630"/>
    </source>
</evidence>
<dbReference type="InterPro" id="IPR037069">
    <property type="entry name" value="AcylCoA_DH/ox_N_sf"/>
</dbReference>
<keyword evidence="4 6" id="KW-0274">FAD</keyword>
<dbReference type="InterPro" id="IPR036250">
    <property type="entry name" value="AcylCo_DH-like_C"/>
</dbReference>
<dbReference type="Pfam" id="PF02771">
    <property type="entry name" value="Acyl-CoA_dh_N"/>
    <property type="match status" value="1"/>
</dbReference>
<dbReference type="AlphaFoldDB" id="A0A1E8Q6J7"/>
<dbReference type="GO" id="GO:0003995">
    <property type="term" value="F:acyl-CoA dehydrogenase activity"/>
    <property type="evidence" value="ECO:0007669"/>
    <property type="project" value="TreeGrafter"/>
</dbReference>
<gene>
    <name evidence="10" type="ORF">BEL07_12600</name>
</gene>
<dbReference type="PANTHER" id="PTHR43884:SF20">
    <property type="entry name" value="ACYL-COA DEHYDROGENASE FADE28"/>
    <property type="match status" value="1"/>
</dbReference>
<evidence type="ECO:0000259" key="7">
    <source>
        <dbReference type="Pfam" id="PF00441"/>
    </source>
</evidence>
<name>A0A1E8Q6J7_9MYCO</name>
<dbReference type="SUPFAM" id="SSF47203">
    <property type="entry name" value="Acyl-CoA dehydrogenase C-terminal domain-like"/>
    <property type="match status" value="1"/>
</dbReference>
<comment type="similarity">
    <text evidence="2 6">Belongs to the acyl-CoA dehydrogenase family.</text>
</comment>
<evidence type="ECO:0000256" key="4">
    <source>
        <dbReference type="ARBA" id="ARBA00022827"/>
    </source>
</evidence>
<dbReference type="PANTHER" id="PTHR43884">
    <property type="entry name" value="ACYL-COA DEHYDROGENASE"/>
    <property type="match status" value="1"/>
</dbReference>